<dbReference type="Proteomes" id="UP000683925">
    <property type="component" value="Unassembled WGS sequence"/>
</dbReference>
<sequence>MMIRSFHSISFHQSSYTPSQNRLRRNSCHCSHCSSSNIKQITLPNQLYEIHMHRKIRLANLLLNTLKPTDKYIRSKQKYKNIHIYSRNHQQLHSPINHPSPQQTSTPRSQDEIKDYPQNKKIPSMFSQYQHPKKSNTYFLNLLKTQLTRIDKNINQLIQTSRQQITEPDDLNITSKRTKQTIIKTMKNHPPYKSEYSIALNKRILPQKKKLIAPSNLLARTQLRLSKFAVHCIN</sequence>
<accession>A0A8S1XMQ0</accession>
<evidence type="ECO:0000313" key="2">
    <source>
        <dbReference type="EMBL" id="CAD8202018.1"/>
    </source>
</evidence>
<reference evidence="2" key="1">
    <citation type="submission" date="2021-01" db="EMBL/GenBank/DDBJ databases">
        <authorList>
            <consortium name="Genoscope - CEA"/>
            <person name="William W."/>
        </authorList>
    </citation>
    <scope>NUCLEOTIDE SEQUENCE</scope>
</reference>
<dbReference type="EMBL" id="CAJJDP010000126">
    <property type="protein sequence ID" value="CAD8202018.1"/>
    <property type="molecule type" value="Genomic_DNA"/>
</dbReference>
<feature type="region of interest" description="Disordered" evidence="1">
    <location>
        <begin position="92"/>
        <end position="115"/>
    </location>
</feature>
<evidence type="ECO:0000313" key="3">
    <source>
        <dbReference type="Proteomes" id="UP000683925"/>
    </source>
</evidence>
<gene>
    <name evidence="2" type="ORF">POCTA_138.1.T1260034</name>
</gene>
<comment type="caution">
    <text evidence="2">The sequence shown here is derived from an EMBL/GenBank/DDBJ whole genome shotgun (WGS) entry which is preliminary data.</text>
</comment>
<dbReference type="AlphaFoldDB" id="A0A8S1XMQ0"/>
<protein>
    <submittedName>
        <fullName evidence="2">Uncharacterized protein</fullName>
    </submittedName>
</protein>
<feature type="compositionally biased region" description="Polar residues" evidence="1">
    <location>
        <begin position="92"/>
        <end position="108"/>
    </location>
</feature>
<evidence type="ECO:0000256" key="1">
    <source>
        <dbReference type="SAM" id="MobiDB-lite"/>
    </source>
</evidence>
<proteinExistence type="predicted"/>
<name>A0A8S1XMQ0_PAROT</name>
<dbReference type="OrthoDB" id="10372128at2759"/>
<organism evidence="2 3">
    <name type="scientific">Paramecium octaurelia</name>
    <dbReference type="NCBI Taxonomy" id="43137"/>
    <lineage>
        <taxon>Eukaryota</taxon>
        <taxon>Sar</taxon>
        <taxon>Alveolata</taxon>
        <taxon>Ciliophora</taxon>
        <taxon>Intramacronucleata</taxon>
        <taxon>Oligohymenophorea</taxon>
        <taxon>Peniculida</taxon>
        <taxon>Parameciidae</taxon>
        <taxon>Paramecium</taxon>
    </lineage>
</organism>
<dbReference type="OMA" id="YSRNHQQ"/>
<keyword evidence="3" id="KW-1185">Reference proteome</keyword>